<gene>
    <name evidence="3" type="ORF">CGZ94_00680</name>
</gene>
<comment type="caution">
    <text evidence="3">The sequence shown here is derived from an EMBL/GenBank/DDBJ whole genome shotgun (WGS) entry which is preliminary data.</text>
</comment>
<feature type="signal peptide" evidence="2">
    <location>
        <begin position="1"/>
        <end position="26"/>
    </location>
</feature>
<evidence type="ECO:0000256" key="1">
    <source>
        <dbReference type="SAM" id="MobiDB-lite"/>
    </source>
</evidence>
<keyword evidence="2" id="KW-0732">Signal</keyword>
<proteinExistence type="predicted"/>
<dbReference type="RefSeq" id="WP_094404313.1">
    <property type="nucleotide sequence ID" value="NZ_NMVO01000001.1"/>
</dbReference>
<accession>A0A255GNT0</accession>
<keyword evidence="4" id="KW-1185">Reference proteome</keyword>
<protein>
    <recommendedName>
        <fullName evidence="5">DUF4352 domain-containing protein</fullName>
    </recommendedName>
</protein>
<evidence type="ECO:0000313" key="4">
    <source>
        <dbReference type="Proteomes" id="UP000215896"/>
    </source>
</evidence>
<evidence type="ECO:0000256" key="2">
    <source>
        <dbReference type="SAM" id="SignalP"/>
    </source>
</evidence>
<feature type="region of interest" description="Disordered" evidence="1">
    <location>
        <begin position="34"/>
        <end position="75"/>
    </location>
</feature>
<sequence length="204" mass="20731">MQQRRTARHGILVAVTIGCLAVLPLAGCGKPPAPGATTPGASTGADGPGTIPSSSPTRADPVAAPTDPPTGDKFTFDQAARYDDGVLVEIATIAKAVTNPQQHGAEGTEGSMVVAEILVTNQSSQPYDTSAITVWGYYDDVGAPKIVDETKQLGDSFSGVVQPGAQAKATMGFAIPADQLQNVTIMIDGGAADKGPVQFSGPVQ</sequence>
<evidence type="ECO:0000313" key="3">
    <source>
        <dbReference type="EMBL" id="OYO17459.1"/>
    </source>
</evidence>
<organism evidence="3 4">
    <name type="scientific">Enemella evansiae</name>
    <dbReference type="NCBI Taxonomy" id="2016499"/>
    <lineage>
        <taxon>Bacteria</taxon>
        <taxon>Bacillati</taxon>
        <taxon>Actinomycetota</taxon>
        <taxon>Actinomycetes</taxon>
        <taxon>Propionibacteriales</taxon>
        <taxon>Propionibacteriaceae</taxon>
        <taxon>Enemella</taxon>
    </lineage>
</organism>
<dbReference type="OrthoDB" id="3733779at2"/>
<dbReference type="EMBL" id="NMVO01000001">
    <property type="protein sequence ID" value="OYO17459.1"/>
    <property type="molecule type" value="Genomic_DNA"/>
</dbReference>
<dbReference type="AlphaFoldDB" id="A0A255GNT0"/>
<evidence type="ECO:0008006" key="5">
    <source>
        <dbReference type="Google" id="ProtNLM"/>
    </source>
</evidence>
<feature type="compositionally biased region" description="Low complexity" evidence="1">
    <location>
        <begin position="34"/>
        <end position="72"/>
    </location>
</feature>
<reference evidence="3 4" key="1">
    <citation type="submission" date="2017-07" db="EMBL/GenBank/DDBJ databases">
        <title>Draft whole genome sequences of clinical Proprionibacteriaceae strains.</title>
        <authorList>
            <person name="Bernier A.-M."/>
            <person name="Bernard K."/>
            <person name="Domingo M.-C."/>
        </authorList>
    </citation>
    <scope>NUCLEOTIDE SEQUENCE [LARGE SCALE GENOMIC DNA]</scope>
    <source>
        <strain evidence="3 4">NML 030167</strain>
    </source>
</reference>
<name>A0A255GNT0_9ACTN</name>
<dbReference type="Proteomes" id="UP000215896">
    <property type="component" value="Unassembled WGS sequence"/>
</dbReference>
<feature type="chain" id="PRO_5039332822" description="DUF4352 domain-containing protein" evidence="2">
    <location>
        <begin position="27"/>
        <end position="204"/>
    </location>
</feature>
<dbReference type="PROSITE" id="PS51257">
    <property type="entry name" value="PROKAR_LIPOPROTEIN"/>
    <property type="match status" value="1"/>
</dbReference>